<dbReference type="InterPro" id="IPR011005">
    <property type="entry name" value="Dihydropteroate_synth-like_sf"/>
</dbReference>
<dbReference type="Proteomes" id="UP000032336">
    <property type="component" value="Unassembled WGS sequence"/>
</dbReference>
<evidence type="ECO:0000256" key="5">
    <source>
        <dbReference type="ARBA" id="ARBA00012458"/>
    </source>
</evidence>
<dbReference type="PANTHER" id="PTHR20941">
    <property type="entry name" value="FOLATE SYNTHESIS PROTEINS"/>
    <property type="match status" value="1"/>
</dbReference>
<keyword evidence="8 10" id="KW-0460">Magnesium</keyword>
<dbReference type="STRING" id="1121877.FEAC_13080"/>
<dbReference type="Pfam" id="PF00809">
    <property type="entry name" value="Pterin_bind"/>
    <property type="match status" value="1"/>
</dbReference>
<dbReference type="Gene3D" id="3.20.20.20">
    <property type="entry name" value="Dihydropteroate synthase-like"/>
    <property type="match status" value="1"/>
</dbReference>
<protein>
    <recommendedName>
        <fullName evidence="5 10">Dihydropteroate synthase</fullName>
        <shortName evidence="10">DHPS</shortName>
        <ecNumber evidence="5 10">2.5.1.15</ecNumber>
    </recommendedName>
    <alternativeName>
        <fullName evidence="10">Dihydropteroate pyrophosphorylase</fullName>
    </alternativeName>
</protein>
<comment type="pathway">
    <text evidence="3 10">Cofactor biosynthesis; tetrahydrofolate biosynthesis; 7,8-dihydrofolate from 2-amino-4-hydroxy-6-hydroxymethyl-7,8-dihydropteridine diphosphate and 4-aminobenzoate: step 1/2.</text>
</comment>
<evidence type="ECO:0000256" key="2">
    <source>
        <dbReference type="ARBA" id="ARBA00001946"/>
    </source>
</evidence>
<evidence type="ECO:0000256" key="8">
    <source>
        <dbReference type="ARBA" id="ARBA00022842"/>
    </source>
</evidence>
<dbReference type="CDD" id="cd00739">
    <property type="entry name" value="DHPS"/>
    <property type="match status" value="1"/>
</dbReference>
<evidence type="ECO:0000259" key="11">
    <source>
        <dbReference type="PROSITE" id="PS50972"/>
    </source>
</evidence>
<evidence type="ECO:0000256" key="7">
    <source>
        <dbReference type="ARBA" id="ARBA00022723"/>
    </source>
</evidence>
<dbReference type="eggNOG" id="COG0294">
    <property type="taxonomic scope" value="Bacteria"/>
</dbReference>
<reference evidence="12 13" key="1">
    <citation type="submission" date="2015-01" db="EMBL/GenBank/DDBJ databases">
        <title>Draft genome of the acidophilic iron oxidizer Ferrimicrobium acidiphilum strain T23.</title>
        <authorList>
            <person name="Poehlein A."/>
            <person name="Eisen S."/>
            <person name="Schloemann M."/>
            <person name="Johnson B.D."/>
            <person name="Daniel R."/>
            <person name="Muehling M."/>
        </authorList>
    </citation>
    <scope>NUCLEOTIDE SEQUENCE [LARGE SCALE GENOMIC DNA]</scope>
    <source>
        <strain evidence="12 13">T23</strain>
    </source>
</reference>
<dbReference type="GO" id="GO:0005829">
    <property type="term" value="C:cytosol"/>
    <property type="evidence" value="ECO:0007669"/>
    <property type="project" value="TreeGrafter"/>
</dbReference>
<comment type="cofactor">
    <cofactor evidence="2 10">
        <name>Mg(2+)</name>
        <dbReference type="ChEBI" id="CHEBI:18420"/>
    </cofactor>
</comment>
<dbReference type="PANTHER" id="PTHR20941:SF1">
    <property type="entry name" value="FOLIC ACID SYNTHESIS PROTEIN FOL1"/>
    <property type="match status" value="1"/>
</dbReference>
<dbReference type="PROSITE" id="PS00793">
    <property type="entry name" value="DHPS_2"/>
    <property type="match status" value="1"/>
</dbReference>
<dbReference type="NCBIfam" id="TIGR01496">
    <property type="entry name" value="DHPS"/>
    <property type="match status" value="1"/>
</dbReference>
<evidence type="ECO:0000313" key="13">
    <source>
        <dbReference type="Proteomes" id="UP000032336"/>
    </source>
</evidence>
<dbReference type="UniPathway" id="UPA00077">
    <property type="reaction ID" value="UER00156"/>
</dbReference>
<proteinExistence type="inferred from homology"/>
<evidence type="ECO:0000256" key="3">
    <source>
        <dbReference type="ARBA" id="ARBA00004763"/>
    </source>
</evidence>
<gene>
    <name evidence="12" type="primary">folP1</name>
    <name evidence="12" type="ORF">FEAC_13080</name>
</gene>
<comment type="function">
    <text evidence="10">Catalyzes the condensation of para-aminobenzoate (pABA) with 6-hydroxymethyl-7,8-dihydropterin diphosphate (DHPt-PP) to form 7,8-dihydropteroate (H2Pte), the immediate precursor of folate derivatives.</text>
</comment>
<accession>A0A0D8FXI3</accession>
<dbReference type="RefSeq" id="WP_244875441.1">
    <property type="nucleotide sequence ID" value="NZ_JQKF01000035.1"/>
</dbReference>
<dbReference type="PROSITE" id="PS50972">
    <property type="entry name" value="PTERIN_BINDING"/>
    <property type="match status" value="1"/>
</dbReference>
<evidence type="ECO:0000256" key="4">
    <source>
        <dbReference type="ARBA" id="ARBA00009503"/>
    </source>
</evidence>
<dbReference type="AlphaFoldDB" id="A0A0D8FXI3"/>
<dbReference type="InterPro" id="IPR045031">
    <property type="entry name" value="DHP_synth-like"/>
</dbReference>
<dbReference type="GO" id="GO:0046654">
    <property type="term" value="P:tetrahydrofolate biosynthetic process"/>
    <property type="evidence" value="ECO:0007669"/>
    <property type="project" value="UniProtKB-UniPathway"/>
</dbReference>
<dbReference type="PROSITE" id="PS00792">
    <property type="entry name" value="DHPS_1"/>
    <property type="match status" value="1"/>
</dbReference>
<comment type="catalytic activity">
    <reaction evidence="1">
        <text>(7,8-dihydropterin-6-yl)methyl diphosphate + 4-aminobenzoate = 7,8-dihydropteroate + diphosphate</text>
        <dbReference type="Rhea" id="RHEA:19949"/>
        <dbReference type="ChEBI" id="CHEBI:17836"/>
        <dbReference type="ChEBI" id="CHEBI:17839"/>
        <dbReference type="ChEBI" id="CHEBI:33019"/>
        <dbReference type="ChEBI" id="CHEBI:72950"/>
        <dbReference type="EC" id="2.5.1.15"/>
    </reaction>
</comment>
<organism evidence="12 13">
    <name type="scientific">Ferrimicrobium acidiphilum DSM 19497</name>
    <dbReference type="NCBI Taxonomy" id="1121877"/>
    <lineage>
        <taxon>Bacteria</taxon>
        <taxon>Bacillati</taxon>
        <taxon>Actinomycetota</taxon>
        <taxon>Acidimicrobiia</taxon>
        <taxon>Acidimicrobiales</taxon>
        <taxon>Acidimicrobiaceae</taxon>
        <taxon>Ferrimicrobium</taxon>
    </lineage>
</organism>
<dbReference type="EC" id="2.5.1.15" evidence="5 10"/>
<dbReference type="GO" id="GO:0046872">
    <property type="term" value="F:metal ion binding"/>
    <property type="evidence" value="ECO:0007669"/>
    <property type="project" value="UniProtKB-KW"/>
</dbReference>
<sequence length="272" mass="29446">MSDAMGSNQIMRPVVMGILNVTPDSFSDGGRYVDTQDAIRHGRDLFAQGAGIVDVGGESTRPGAQEVSETEELRRILPVVEALAEDGVVSIDTRKERVAKTALRAGATIVNDVSASLGATAAEFGAGWVAMHAQGVPETMQQSPHYADVVEEVYRFLQGCRIQAEKFGVRELYLDPGIGFGKTVDHNLALLRNLTRFLDLGTPILVGVSRKSFLASLTRLQQMAAPIEREEQSLAANIWALTHGASVVRVHEVSPVIEYLRLVEAMKMTEGS</sequence>
<evidence type="ECO:0000256" key="6">
    <source>
        <dbReference type="ARBA" id="ARBA00022679"/>
    </source>
</evidence>
<dbReference type="SUPFAM" id="SSF51717">
    <property type="entry name" value="Dihydropteroate synthetase-like"/>
    <property type="match status" value="1"/>
</dbReference>
<keyword evidence="6 10" id="KW-0808">Transferase</keyword>
<comment type="caution">
    <text evidence="12">The sequence shown here is derived from an EMBL/GenBank/DDBJ whole genome shotgun (WGS) entry which is preliminary data.</text>
</comment>
<evidence type="ECO:0000256" key="9">
    <source>
        <dbReference type="ARBA" id="ARBA00022909"/>
    </source>
</evidence>
<evidence type="ECO:0000256" key="10">
    <source>
        <dbReference type="RuleBase" id="RU361205"/>
    </source>
</evidence>
<dbReference type="InterPro" id="IPR000489">
    <property type="entry name" value="Pterin-binding_dom"/>
</dbReference>
<evidence type="ECO:0000256" key="1">
    <source>
        <dbReference type="ARBA" id="ARBA00000012"/>
    </source>
</evidence>
<evidence type="ECO:0000313" key="12">
    <source>
        <dbReference type="EMBL" id="KJE76982.1"/>
    </source>
</evidence>
<keyword evidence="9 10" id="KW-0289">Folate biosynthesis</keyword>
<dbReference type="GO" id="GO:0004156">
    <property type="term" value="F:dihydropteroate synthase activity"/>
    <property type="evidence" value="ECO:0007669"/>
    <property type="project" value="UniProtKB-EC"/>
</dbReference>
<dbReference type="InterPro" id="IPR006390">
    <property type="entry name" value="DHP_synth_dom"/>
</dbReference>
<feature type="domain" description="Pterin-binding" evidence="11">
    <location>
        <begin position="13"/>
        <end position="261"/>
    </location>
</feature>
<comment type="similarity">
    <text evidence="4 10">Belongs to the DHPS family.</text>
</comment>
<keyword evidence="7 10" id="KW-0479">Metal-binding</keyword>
<keyword evidence="13" id="KW-1185">Reference proteome</keyword>
<dbReference type="EMBL" id="JXUW01000009">
    <property type="protein sequence ID" value="KJE76982.1"/>
    <property type="molecule type" value="Genomic_DNA"/>
</dbReference>
<dbReference type="PATRIC" id="fig|1121877.4.peg.1434"/>
<name>A0A0D8FXI3_9ACTN</name>
<dbReference type="GO" id="GO:0046656">
    <property type="term" value="P:folic acid biosynthetic process"/>
    <property type="evidence" value="ECO:0007669"/>
    <property type="project" value="UniProtKB-KW"/>
</dbReference>